<feature type="compositionally biased region" description="Polar residues" evidence="2">
    <location>
        <begin position="79"/>
        <end position="89"/>
    </location>
</feature>
<feature type="region of interest" description="Disordered" evidence="2">
    <location>
        <begin position="64"/>
        <end position="131"/>
    </location>
</feature>
<proteinExistence type="predicted"/>
<dbReference type="SMART" id="SM00355">
    <property type="entry name" value="ZnF_C2H2"/>
    <property type="match status" value="2"/>
</dbReference>
<keyword evidence="1" id="KW-0863">Zinc-finger</keyword>
<organism evidence="4 5">
    <name type="scientific">Aspergillus pseudocaelatus</name>
    <dbReference type="NCBI Taxonomy" id="1825620"/>
    <lineage>
        <taxon>Eukaryota</taxon>
        <taxon>Fungi</taxon>
        <taxon>Dikarya</taxon>
        <taxon>Ascomycota</taxon>
        <taxon>Pezizomycotina</taxon>
        <taxon>Eurotiomycetes</taxon>
        <taxon>Eurotiomycetidae</taxon>
        <taxon>Eurotiales</taxon>
        <taxon>Aspergillaceae</taxon>
        <taxon>Aspergillus</taxon>
        <taxon>Aspergillus subgen. Circumdati</taxon>
    </lineage>
</organism>
<keyword evidence="5" id="KW-1185">Reference proteome</keyword>
<sequence length="191" mass="21921">MAWFPSDPNWNDFYPPAGTEQELQDLESIFRDIPQPTNHTHAKTTYSQSYLPMVDSTTLDTHSLIAPSANHHPGLGNQPMMSRDSSQPWSMPPVPHAEQPFEQSVNPKLIPKSRKPRGDRKSPELQGSRSTPLRCGWKDCSYTGTFARKAELMRHIDVLHVSPHSYDCPVRGCRKVCNRWDNLWEHIRRAH</sequence>
<protein>
    <recommendedName>
        <fullName evidence="3">C2H2-type domain-containing protein</fullName>
    </recommendedName>
</protein>
<dbReference type="PROSITE" id="PS50157">
    <property type="entry name" value="ZINC_FINGER_C2H2_2"/>
    <property type="match status" value="1"/>
</dbReference>
<dbReference type="InterPro" id="IPR013087">
    <property type="entry name" value="Znf_C2H2_type"/>
</dbReference>
<evidence type="ECO:0000256" key="2">
    <source>
        <dbReference type="SAM" id="MobiDB-lite"/>
    </source>
</evidence>
<evidence type="ECO:0000313" key="5">
    <source>
        <dbReference type="Proteomes" id="UP000325395"/>
    </source>
</evidence>
<dbReference type="PROSITE" id="PS00028">
    <property type="entry name" value="ZINC_FINGER_C2H2_1"/>
    <property type="match status" value="1"/>
</dbReference>
<evidence type="ECO:0000256" key="1">
    <source>
        <dbReference type="PROSITE-ProRule" id="PRU00042"/>
    </source>
</evidence>
<evidence type="ECO:0000313" key="4">
    <source>
        <dbReference type="EMBL" id="KAE8420278.1"/>
    </source>
</evidence>
<gene>
    <name evidence="4" type="ORF">BDV36DRAFT_293411</name>
</gene>
<dbReference type="Proteomes" id="UP000325395">
    <property type="component" value="Unassembled WGS sequence"/>
</dbReference>
<feature type="domain" description="C2H2-type" evidence="3">
    <location>
        <begin position="166"/>
        <end position="191"/>
    </location>
</feature>
<evidence type="ECO:0000259" key="3">
    <source>
        <dbReference type="PROSITE" id="PS50157"/>
    </source>
</evidence>
<name>A0ABQ6WT82_9EURO</name>
<reference evidence="4 5" key="1">
    <citation type="submission" date="2019-04" db="EMBL/GenBank/DDBJ databases">
        <authorList>
            <consortium name="DOE Joint Genome Institute"/>
            <person name="Mondo S."/>
            <person name="Kjaerbolling I."/>
            <person name="Vesth T."/>
            <person name="Frisvad J.C."/>
            <person name="Nybo J.L."/>
            <person name="Theobald S."/>
            <person name="Kildgaard S."/>
            <person name="Isbrandt T."/>
            <person name="Kuo A."/>
            <person name="Sato A."/>
            <person name="Lyhne E.K."/>
            <person name="Kogle M.E."/>
            <person name="Wiebenga A."/>
            <person name="Kun R.S."/>
            <person name="Lubbers R.J."/>
            <person name="Makela M.R."/>
            <person name="Barry K."/>
            <person name="Chovatia M."/>
            <person name="Clum A."/>
            <person name="Daum C."/>
            <person name="Haridas S."/>
            <person name="He G."/>
            <person name="LaButti K."/>
            <person name="Lipzen A."/>
            <person name="Riley R."/>
            <person name="Salamov A."/>
            <person name="Simmons B.A."/>
            <person name="Magnuson J.K."/>
            <person name="Henrissat B."/>
            <person name="Mortensen U.H."/>
            <person name="Larsen T.O."/>
            <person name="Devries R.P."/>
            <person name="Grigoriev I.V."/>
            <person name="Machida M."/>
            <person name="Baker S.E."/>
            <person name="Andersen M.R."/>
            <person name="Cantor M.N."/>
            <person name="Hua S.X."/>
        </authorList>
    </citation>
    <scope>NUCLEOTIDE SEQUENCE [LARGE SCALE GENOMIC DNA]</scope>
    <source>
        <strain evidence="4 5">CBS 117616</strain>
    </source>
</reference>
<keyword evidence="1" id="KW-0862">Zinc</keyword>
<accession>A0ABQ6WT82</accession>
<keyword evidence="1" id="KW-0479">Metal-binding</keyword>
<dbReference type="Gene3D" id="3.30.160.60">
    <property type="entry name" value="Classic Zinc Finger"/>
    <property type="match status" value="1"/>
</dbReference>
<dbReference type="Pfam" id="PF00096">
    <property type="entry name" value="zf-C2H2"/>
    <property type="match status" value="1"/>
</dbReference>
<dbReference type="EMBL" id="ML735710">
    <property type="protein sequence ID" value="KAE8420278.1"/>
    <property type="molecule type" value="Genomic_DNA"/>
</dbReference>